<feature type="domain" description="Thioredoxin" evidence="6">
    <location>
        <begin position="6"/>
        <end position="149"/>
    </location>
</feature>
<dbReference type="GO" id="GO:0008379">
    <property type="term" value="F:thioredoxin peroxidase activity"/>
    <property type="evidence" value="ECO:0007669"/>
    <property type="project" value="TreeGrafter"/>
</dbReference>
<evidence type="ECO:0000256" key="4">
    <source>
        <dbReference type="ARBA" id="ARBA00023284"/>
    </source>
</evidence>
<feature type="compositionally biased region" description="Low complexity" evidence="5">
    <location>
        <begin position="447"/>
        <end position="460"/>
    </location>
</feature>
<evidence type="ECO:0000259" key="6">
    <source>
        <dbReference type="PROSITE" id="PS51352"/>
    </source>
</evidence>
<evidence type="ECO:0000313" key="8">
    <source>
        <dbReference type="Proteomes" id="UP000553632"/>
    </source>
</evidence>
<feature type="region of interest" description="Disordered" evidence="5">
    <location>
        <begin position="525"/>
        <end position="629"/>
    </location>
</feature>
<dbReference type="GO" id="GO:0033554">
    <property type="term" value="P:cellular response to stress"/>
    <property type="evidence" value="ECO:0007669"/>
    <property type="project" value="TreeGrafter"/>
</dbReference>
<dbReference type="InterPro" id="IPR013766">
    <property type="entry name" value="Thioredoxin_domain"/>
</dbReference>
<organism evidence="7 8">
    <name type="scientific">Perkinsus olseni</name>
    <name type="common">Perkinsus atlanticus</name>
    <dbReference type="NCBI Taxonomy" id="32597"/>
    <lineage>
        <taxon>Eukaryota</taxon>
        <taxon>Sar</taxon>
        <taxon>Alveolata</taxon>
        <taxon>Perkinsozoa</taxon>
        <taxon>Perkinsea</taxon>
        <taxon>Perkinsida</taxon>
        <taxon>Perkinsidae</taxon>
        <taxon>Perkinsus</taxon>
    </lineage>
</organism>
<protein>
    <submittedName>
        <fullName evidence="7">Peroxiredoxin-6</fullName>
    </submittedName>
</protein>
<feature type="compositionally biased region" description="Polar residues" evidence="5">
    <location>
        <begin position="576"/>
        <end position="585"/>
    </location>
</feature>
<dbReference type="GO" id="GO:0045454">
    <property type="term" value="P:cell redox homeostasis"/>
    <property type="evidence" value="ECO:0007669"/>
    <property type="project" value="TreeGrafter"/>
</dbReference>
<feature type="region of interest" description="Disordered" evidence="5">
    <location>
        <begin position="399"/>
        <end position="501"/>
    </location>
</feature>
<evidence type="ECO:0000256" key="5">
    <source>
        <dbReference type="SAM" id="MobiDB-lite"/>
    </source>
</evidence>
<keyword evidence="8" id="KW-1185">Reference proteome</keyword>
<keyword evidence="2" id="KW-0049">Antioxidant</keyword>
<dbReference type="PROSITE" id="PS51352">
    <property type="entry name" value="THIOREDOXIN_2"/>
    <property type="match status" value="1"/>
</dbReference>
<name>A0A7J6PTB0_PEROL</name>
<dbReference type="Gene3D" id="3.30.1020.10">
    <property type="entry name" value="Antioxidant, Horf6, Chain A, domain2"/>
    <property type="match status" value="1"/>
</dbReference>
<dbReference type="GO" id="GO:0042744">
    <property type="term" value="P:hydrogen peroxide catabolic process"/>
    <property type="evidence" value="ECO:0007669"/>
    <property type="project" value="TreeGrafter"/>
</dbReference>
<evidence type="ECO:0000256" key="2">
    <source>
        <dbReference type="ARBA" id="ARBA00022862"/>
    </source>
</evidence>
<evidence type="ECO:0000256" key="3">
    <source>
        <dbReference type="ARBA" id="ARBA00023002"/>
    </source>
</evidence>
<dbReference type="EMBL" id="JABANO010038001">
    <property type="protein sequence ID" value="KAF4699288.1"/>
    <property type="molecule type" value="Genomic_DNA"/>
</dbReference>
<keyword evidence="3" id="KW-0560">Oxidoreductase</keyword>
<evidence type="ECO:0000313" key="7">
    <source>
        <dbReference type="EMBL" id="KAF4699288.1"/>
    </source>
</evidence>
<dbReference type="SUPFAM" id="SSF52833">
    <property type="entry name" value="Thioredoxin-like"/>
    <property type="match status" value="1"/>
</dbReference>
<reference evidence="7 8" key="1">
    <citation type="submission" date="2020-04" db="EMBL/GenBank/DDBJ databases">
        <title>Perkinsus olseni comparative genomics.</title>
        <authorList>
            <person name="Bogema D.R."/>
        </authorList>
    </citation>
    <scope>NUCLEOTIDE SEQUENCE [LARGE SCALE GENOMIC DNA]</scope>
    <source>
        <strain evidence="7 8">ATCC PRA-207</strain>
    </source>
</reference>
<sequence length="629" mass="69868">MPDFKQKLGAEFPNFDCKTTKGDFKFHEFLDSGSKKPHTVLFSHPKDFTPVCTTELGTLEKNKEEFAKRGVKLIGISCDSVEDHHAWSKDVTMLGMLNPNEKDAAGIPLPARALFVIGPDHKLKLSIVHPATTGRNYDELIRTLDSLRLTTDFSLATPVDWKRGERVIVTPSVATEDAKKRFKNLEIKELGKLVYPVVVNNIVEALNSIMSKALDGESFDIGIFVREAILIMRSIKKSSPQCFINRPTPVIMKEYHPEMRQNGTNMFNNNDFKEVTEIVSSLMDVAEDTRFFLFVPPKFRGRRTATFPRDVVRRYLTGVLLGDFGQDSVGARVSDILDRYYCYYLVTVSNCGTQDTRVCCTCKENRDWSLCEHGYCTEICVESQMRFIPGQHRLPTIRRGRRSTRRRAPLERTYSGISAPSVIRQSSGRGENLPHSDTTESVANRCSSLESVTETAVVSSAEEEASSEISSGESINGARSDRPRSNSQIEERTTHARDGSLSRLPEAFPYCSAVSDNSSWDSLSALSERDGVEGSSGNSAILSGPSPSLESGEWEDLSDLATGGFARTVPSRASRRPSSNTNEPNSLDDAGRRIARRLTYGSSPGHLDQRDVGSSSSSESWEDLSELTH</sequence>
<dbReference type="Pfam" id="PF00578">
    <property type="entry name" value="AhpC-TSA"/>
    <property type="match status" value="1"/>
</dbReference>
<dbReference type="InterPro" id="IPR050217">
    <property type="entry name" value="Peroxiredoxin"/>
</dbReference>
<gene>
    <name evidence="7" type="primary">PRDX6_4</name>
    <name evidence="7" type="ORF">FOZ63_018047</name>
</gene>
<dbReference type="GO" id="GO:0005829">
    <property type="term" value="C:cytosol"/>
    <property type="evidence" value="ECO:0007669"/>
    <property type="project" value="TreeGrafter"/>
</dbReference>
<evidence type="ECO:0000256" key="1">
    <source>
        <dbReference type="ARBA" id="ARBA00022559"/>
    </source>
</evidence>
<feature type="compositionally biased region" description="Polar residues" evidence="5">
    <location>
        <begin position="535"/>
        <end position="549"/>
    </location>
</feature>
<dbReference type="PANTHER" id="PTHR10681">
    <property type="entry name" value="THIOREDOXIN PEROXIDASE"/>
    <property type="match status" value="1"/>
</dbReference>
<comment type="caution">
    <text evidence="7">The sequence shown here is derived from an EMBL/GenBank/DDBJ whole genome shotgun (WGS) entry which is preliminary data.</text>
</comment>
<dbReference type="AlphaFoldDB" id="A0A7J6PTB0"/>
<accession>A0A7J6PTB0</accession>
<dbReference type="InterPro" id="IPR019479">
    <property type="entry name" value="Peroxiredoxin_C"/>
</dbReference>
<feature type="compositionally biased region" description="Basic and acidic residues" evidence="5">
    <location>
        <begin position="479"/>
        <end position="500"/>
    </location>
</feature>
<dbReference type="Pfam" id="PF10417">
    <property type="entry name" value="1-cysPrx_C"/>
    <property type="match status" value="1"/>
</dbReference>
<proteinExistence type="predicted"/>
<dbReference type="GO" id="GO:0006979">
    <property type="term" value="P:response to oxidative stress"/>
    <property type="evidence" value="ECO:0007669"/>
    <property type="project" value="TreeGrafter"/>
</dbReference>
<keyword evidence="4" id="KW-0676">Redox-active center</keyword>
<keyword evidence="1" id="KW-0575">Peroxidase</keyword>
<dbReference type="Proteomes" id="UP000553632">
    <property type="component" value="Unassembled WGS sequence"/>
</dbReference>
<dbReference type="InterPro" id="IPR036249">
    <property type="entry name" value="Thioredoxin-like_sf"/>
</dbReference>
<dbReference type="Gene3D" id="3.40.30.10">
    <property type="entry name" value="Glutaredoxin"/>
    <property type="match status" value="1"/>
</dbReference>
<feature type="compositionally biased region" description="Acidic residues" evidence="5">
    <location>
        <begin position="620"/>
        <end position="629"/>
    </location>
</feature>
<dbReference type="InterPro" id="IPR000866">
    <property type="entry name" value="AhpC/TSA"/>
</dbReference>
<dbReference type="PANTHER" id="PTHR10681:SF121">
    <property type="entry name" value="ALKYL HYDROPEROXIDE REDUCTASE C"/>
    <property type="match status" value="1"/>
</dbReference>
<feature type="compositionally biased region" description="Polar residues" evidence="5">
    <location>
        <begin position="415"/>
        <end position="431"/>
    </location>
</feature>